<keyword evidence="3" id="KW-0862">Zinc</keyword>
<feature type="coiled-coil region" evidence="5">
    <location>
        <begin position="331"/>
        <end position="365"/>
    </location>
</feature>
<evidence type="ECO:0000313" key="10">
    <source>
        <dbReference type="Proteomes" id="UP001479436"/>
    </source>
</evidence>
<evidence type="ECO:0000256" key="2">
    <source>
        <dbReference type="ARBA" id="ARBA00022771"/>
    </source>
</evidence>
<evidence type="ECO:0000256" key="1">
    <source>
        <dbReference type="ARBA" id="ARBA00022723"/>
    </source>
</evidence>
<evidence type="ECO:0000256" key="6">
    <source>
        <dbReference type="SAM" id="MobiDB-lite"/>
    </source>
</evidence>
<feature type="compositionally biased region" description="Low complexity" evidence="6">
    <location>
        <begin position="82"/>
        <end position="92"/>
    </location>
</feature>
<organism evidence="9 10">
    <name type="scientific">Basidiobolus ranarum</name>
    <dbReference type="NCBI Taxonomy" id="34480"/>
    <lineage>
        <taxon>Eukaryota</taxon>
        <taxon>Fungi</taxon>
        <taxon>Fungi incertae sedis</taxon>
        <taxon>Zoopagomycota</taxon>
        <taxon>Entomophthoromycotina</taxon>
        <taxon>Basidiobolomycetes</taxon>
        <taxon>Basidiobolales</taxon>
        <taxon>Basidiobolaceae</taxon>
        <taxon>Basidiobolus</taxon>
    </lineage>
</organism>
<keyword evidence="10" id="KW-1185">Reference proteome</keyword>
<dbReference type="Proteomes" id="UP001479436">
    <property type="component" value="Unassembled WGS sequence"/>
</dbReference>
<keyword evidence="5" id="KW-0175">Coiled coil</keyword>
<dbReference type="Pfam" id="PF13920">
    <property type="entry name" value="zf-C3HC4_3"/>
    <property type="match status" value="1"/>
</dbReference>
<evidence type="ECO:0000259" key="8">
    <source>
        <dbReference type="PROSITE" id="PS51999"/>
    </source>
</evidence>
<dbReference type="InterPro" id="IPR001841">
    <property type="entry name" value="Znf_RING"/>
</dbReference>
<dbReference type="InterPro" id="IPR010666">
    <property type="entry name" value="Znf_GRF"/>
</dbReference>
<evidence type="ECO:0000256" key="3">
    <source>
        <dbReference type="ARBA" id="ARBA00022833"/>
    </source>
</evidence>
<feature type="domain" description="RING-type" evidence="7">
    <location>
        <begin position="382"/>
        <end position="417"/>
    </location>
</feature>
<comment type="caution">
    <text evidence="9">The sequence shown here is derived from an EMBL/GenBank/DDBJ whole genome shotgun (WGS) entry which is preliminary data.</text>
</comment>
<feature type="region of interest" description="Disordered" evidence="6">
    <location>
        <begin position="79"/>
        <end position="99"/>
    </location>
</feature>
<dbReference type="InterPro" id="IPR013083">
    <property type="entry name" value="Znf_RING/FYVE/PHD"/>
</dbReference>
<feature type="region of interest" description="Disordered" evidence="6">
    <location>
        <begin position="241"/>
        <end position="310"/>
    </location>
</feature>
<evidence type="ECO:0000259" key="7">
    <source>
        <dbReference type="PROSITE" id="PS50089"/>
    </source>
</evidence>
<sequence length="429" mass="49120">MYPFQPKHHDPPLCFCLQPATPSDSVCFGAIYECHFKANNPPPYPTQSESKSEYQTSNLKLEQDIDSIISTLREINQDDQVSFSESSRPSTSFHKPPKPTQDKICGFHIHKKAWDSFFSGKTSVHLNNDNFQHRELKLCPFFNFTFCVYFRLSNAYSKQYPVTPTCFCGGRVIINRTYREGKNYRRYGFGCPNYKIGGRRERCTWFLWAEQLRFDRPLEDIHASQLPNEKDLLSHNASNAEVTDISGSSSISTPSDTDERISDLLPVDTSSISNTHPDRQSLSEEHNPDITSPTAKDELTEDPDSKSGALSHSLDELQALEVETQHLHLANTRLNVKLNEYMKNNEKFKKRVQDLETSISDLTVDLDSVYDQQHHKGIGIKCRICYERSITHAITPCFHFALCEKCATFVQECCICRVKQTGTQRIYMA</sequence>
<name>A0ABR2W2V8_9FUNG</name>
<feature type="compositionally biased region" description="Low complexity" evidence="6">
    <location>
        <begin position="243"/>
        <end position="255"/>
    </location>
</feature>
<reference evidence="9 10" key="1">
    <citation type="submission" date="2023-04" db="EMBL/GenBank/DDBJ databases">
        <title>Genome of Basidiobolus ranarum AG-B5.</title>
        <authorList>
            <person name="Stajich J.E."/>
            <person name="Carter-House D."/>
            <person name="Gryganskyi A."/>
        </authorList>
    </citation>
    <scope>NUCLEOTIDE SEQUENCE [LARGE SCALE GENOMIC DNA]</scope>
    <source>
        <strain evidence="9 10">AG-B5</strain>
    </source>
</reference>
<accession>A0ABR2W2V8</accession>
<evidence type="ECO:0000256" key="4">
    <source>
        <dbReference type="PROSITE-ProRule" id="PRU00175"/>
    </source>
</evidence>
<evidence type="ECO:0000256" key="5">
    <source>
        <dbReference type="SAM" id="Coils"/>
    </source>
</evidence>
<gene>
    <name evidence="9" type="ORF">K7432_005709</name>
</gene>
<dbReference type="EMBL" id="JASJQH010007107">
    <property type="protein sequence ID" value="KAK9718166.1"/>
    <property type="molecule type" value="Genomic_DNA"/>
</dbReference>
<evidence type="ECO:0000313" key="9">
    <source>
        <dbReference type="EMBL" id="KAK9718166.1"/>
    </source>
</evidence>
<dbReference type="PROSITE" id="PS51999">
    <property type="entry name" value="ZF_GRF"/>
    <property type="match status" value="1"/>
</dbReference>
<dbReference type="Gene3D" id="3.30.40.10">
    <property type="entry name" value="Zinc/RING finger domain, C3HC4 (zinc finger)"/>
    <property type="match status" value="1"/>
</dbReference>
<feature type="compositionally biased region" description="Basic and acidic residues" evidence="6">
    <location>
        <begin position="276"/>
        <end position="288"/>
    </location>
</feature>
<dbReference type="PROSITE" id="PS50089">
    <property type="entry name" value="ZF_RING_2"/>
    <property type="match status" value="1"/>
</dbReference>
<evidence type="ECO:0008006" key="11">
    <source>
        <dbReference type="Google" id="ProtNLM"/>
    </source>
</evidence>
<protein>
    <recommendedName>
        <fullName evidence="11">RING-type domain-containing protein</fullName>
    </recommendedName>
</protein>
<keyword evidence="1" id="KW-0479">Metal-binding</keyword>
<feature type="domain" description="GRF-type" evidence="8">
    <location>
        <begin position="166"/>
        <end position="212"/>
    </location>
</feature>
<keyword evidence="2 4" id="KW-0863">Zinc-finger</keyword>
<proteinExistence type="predicted"/>